<evidence type="ECO:0000313" key="2">
    <source>
        <dbReference type="Proteomes" id="UP001056120"/>
    </source>
</evidence>
<organism evidence="1 2">
    <name type="scientific">Smallanthus sonchifolius</name>
    <dbReference type="NCBI Taxonomy" id="185202"/>
    <lineage>
        <taxon>Eukaryota</taxon>
        <taxon>Viridiplantae</taxon>
        <taxon>Streptophyta</taxon>
        <taxon>Embryophyta</taxon>
        <taxon>Tracheophyta</taxon>
        <taxon>Spermatophyta</taxon>
        <taxon>Magnoliopsida</taxon>
        <taxon>eudicotyledons</taxon>
        <taxon>Gunneridae</taxon>
        <taxon>Pentapetalae</taxon>
        <taxon>asterids</taxon>
        <taxon>campanulids</taxon>
        <taxon>Asterales</taxon>
        <taxon>Asteraceae</taxon>
        <taxon>Asteroideae</taxon>
        <taxon>Heliantheae alliance</taxon>
        <taxon>Millerieae</taxon>
        <taxon>Smallanthus</taxon>
    </lineage>
</organism>
<accession>A0ACB9GLR6</accession>
<name>A0ACB9GLR6_9ASTR</name>
<comment type="caution">
    <text evidence="1">The sequence shown here is derived from an EMBL/GenBank/DDBJ whole genome shotgun (WGS) entry which is preliminary data.</text>
</comment>
<protein>
    <submittedName>
        <fullName evidence="1">Uncharacterized protein</fullName>
    </submittedName>
</protein>
<dbReference type="EMBL" id="CM042031">
    <property type="protein sequence ID" value="KAI3784384.1"/>
    <property type="molecule type" value="Genomic_DNA"/>
</dbReference>
<dbReference type="Proteomes" id="UP001056120">
    <property type="component" value="Linkage Group LG14"/>
</dbReference>
<keyword evidence="2" id="KW-1185">Reference proteome</keyword>
<reference evidence="1 2" key="2">
    <citation type="journal article" date="2022" name="Mol. Ecol. Resour.">
        <title>The genomes of chicory, endive, great burdock and yacon provide insights into Asteraceae paleo-polyploidization history and plant inulin production.</title>
        <authorList>
            <person name="Fan W."/>
            <person name="Wang S."/>
            <person name="Wang H."/>
            <person name="Wang A."/>
            <person name="Jiang F."/>
            <person name="Liu H."/>
            <person name="Zhao H."/>
            <person name="Xu D."/>
            <person name="Zhang Y."/>
        </authorList>
    </citation>
    <scope>NUCLEOTIDE SEQUENCE [LARGE SCALE GENOMIC DNA]</scope>
    <source>
        <strain evidence="2">cv. Yunnan</strain>
        <tissue evidence="1">Leaves</tissue>
    </source>
</reference>
<evidence type="ECO:0000313" key="1">
    <source>
        <dbReference type="EMBL" id="KAI3784384.1"/>
    </source>
</evidence>
<sequence>MLTPRDPGEISTLTFGKTTTTGATTITVDANPYLKGMHVDKDPVIIAVIEVEEEETRRSAGTEPHITLEFVPKNRERLEYSWRNWTVQKG</sequence>
<proteinExistence type="predicted"/>
<reference evidence="2" key="1">
    <citation type="journal article" date="2022" name="Mol. Ecol. Resour.">
        <title>The genomes of chicory, endive, great burdock and yacon provide insights into Asteraceae palaeo-polyploidization history and plant inulin production.</title>
        <authorList>
            <person name="Fan W."/>
            <person name="Wang S."/>
            <person name="Wang H."/>
            <person name="Wang A."/>
            <person name="Jiang F."/>
            <person name="Liu H."/>
            <person name="Zhao H."/>
            <person name="Xu D."/>
            <person name="Zhang Y."/>
        </authorList>
    </citation>
    <scope>NUCLEOTIDE SEQUENCE [LARGE SCALE GENOMIC DNA]</scope>
    <source>
        <strain evidence="2">cv. Yunnan</strain>
    </source>
</reference>
<gene>
    <name evidence="1" type="ORF">L1987_43483</name>
</gene>